<dbReference type="CDD" id="cd00018">
    <property type="entry name" value="AP2"/>
    <property type="match status" value="1"/>
</dbReference>
<dbReference type="InterPro" id="IPR036955">
    <property type="entry name" value="AP2/ERF_dom_sf"/>
</dbReference>
<dbReference type="GO" id="GO:0003677">
    <property type="term" value="F:DNA binding"/>
    <property type="evidence" value="ECO:0007669"/>
    <property type="project" value="UniProtKB-KW"/>
</dbReference>
<protein>
    <recommendedName>
        <fullName evidence="7">AP2/ERF domain-containing protein</fullName>
    </recommendedName>
</protein>
<evidence type="ECO:0000256" key="3">
    <source>
        <dbReference type="ARBA" id="ARBA00023125"/>
    </source>
</evidence>
<gene>
    <name evidence="8" type="ORF">OPV22_031154</name>
</gene>
<comment type="subcellular location">
    <subcellularLocation>
        <location evidence="1">Nucleus</location>
    </subcellularLocation>
</comment>
<keyword evidence="3" id="KW-0238">DNA-binding</keyword>
<dbReference type="InterPro" id="IPR001471">
    <property type="entry name" value="AP2/ERF_dom"/>
</dbReference>
<organism evidence="8 9">
    <name type="scientific">Ensete ventricosum</name>
    <name type="common">Abyssinian banana</name>
    <name type="synonym">Musa ensete</name>
    <dbReference type="NCBI Taxonomy" id="4639"/>
    <lineage>
        <taxon>Eukaryota</taxon>
        <taxon>Viridiplantae</taxon>
        <taxon>Streptophyta</taxon>
        <taxon>Embryophyta</taxon>
        <taxon>Tracheophyta</taxon>
        <taxon>Spermatophyta</taxon>
        <taxon>Magnoliopsida</taxon>
        <taxon>Liliopsida</taxon>
        <taxon>Zingiberales</taxon>
        <taxon>Musaceae</taxon>
        <taxon>Ensete</taxon>
    </lineage>
</organism>
<dbReference type="PANTHER" id="PTHR32467">
    <property type="entry name" value="AP2-LIKE ETHYLENE-RESPONSIVE TRANSCRIPTION FACTOR"/>
    <property type="match status" value="1"/>
</dbReference>
<dbReference type="Gene3D" id="3.30.730.10">
    <property type="entry name" value="AP2/ERF domain"/>
    <property type="match status" value="2"/>
</dbReference>
<dbReference type="Pfam" id="PF00847">
    <property type="entry name" value="AP2"/>
    <property type="match status" value="2"/>
</dbReference>
<evidence type="ECO:0000313" key="8">
    <source>
        <dbReference type="EMBL" id="KAJ8458228.1"/>
    </source>
</evidence>
<dbReference type="GO" id="GO:0005634">
    <property type="term" value="C:nucleus"/>
    <property type="evidence" value="ECO:0007669"/>
    <property type="project" value="UniProtKB-SubCell"/>
</dbReference>
<reference evidence="8 9" key="1">
    <citation type="submission" date="2022-12" db="EMBL/GenBank/DDBJ databases">
        <title>Chromosome-scale assembly of the Ensete ventricosum genome.</title>
        <authorList>
            <person name="Dussert Y."/>
            <person name="Stocks J."/>
            <person name="Wendawek A."/>
            <person name="Woldeyes F."/>
            <person name="Nichols R.A."/>
            <person name="Borrell J.S."/>
        </authorList>
    </citation>
    <scope>NUCLEOTIDE SEQUENCE [LARGE SCALE GENOMIC DNA]</scope>
    <source>
        <strain evidence="9">cv. Maze</strain>
        <tissue evidence="8">Seeds</tissue>
    </source>
</reference>
<dbReference type="GO" id="GO:0009909">
    <property type="term" value="P:regulation of flower development"/>
    <property type="evidence" value="ECO:0007669"/>
    <property type="project" value="UniProtKB-ARBA"/>
</dbReference>
<sequence>MGFDLNVVSLGESFITVPNSYEASSNEATAANGEEDKPATNGAATCRFGIFRHPAEPDFDGDDHDDEVEEESGVWPEPGIVTQQLFPTAEAVTLQPSVSAASCSPLGWADLSFREGMVAGAVEAAAGKALRHLQQQQQQVKKSRRGPRSRSSQYRGVTFYRRTGRWESHIWDCGKQVYLGGFDTAHAAARAYDRAAIKFRGLGADINFSLSDYDEDLKQMGSLSKEEFVHILRRQSTGFARGSSKYRGVTLHKCGRWEARMGQFLGKKYIYLGLFDSEIEAARAYDKAAIKCNGRVAITNFEPSLYQDEILLEPENEVGFKDVDLSLRISQPNLDSAKRDGSSTSTNFNCGLFGVMETRNAQERGKDQRQEVGLQVFPNWAWQMHGPTLLPLVSSAASSGFSSSSTAAFDMVGDSYGSSIGQGKASIVLANDERDAGWGWMPASLPPFETILASFISYYEECRFTPLQQYLMPEYCIADLKAGRTFSLLVSSCDVDL</sequence>
<evidence type="ECO:0000259" key="7">
    <source>
        <dbReference type="PROSITE" id="PS51032"/>
    </source>
</evidence>
<keyword evidence="9" id="KW-1185">Reference proteome</keyword>
<dbReference type="PROSITE" id="PS51032">
    <property type="entry name" value="AP2_ERF"/>
    <property type="match status" value="2"/>
</dbReference>
<dbReference type="InterPro" id="IPR016177">
    <property type="entry name" value="DNA-bd_dom_sf"/>
</dbReference>
<dbReference type="Proteomes" id="UP001222027">
    <property type="component" value="Unassembled WGS sequence"/>
</dbReference>
<evidence type="ECO:0000256" key="6">
    <source>
        <dbReference type="ARBA" id="ARBA00037973"/>
    </source>
</evidence>
<dbReference type="AlphaFoldDB" id="A0AAV8PNJ5"/>
<feature type="domain" description="AP2/ERF" evidence="7">
    <location>
        <begin position="153"/>
        <end position="209"/>
    </location>
</feature>
<evidence type="ECO:0000256" key="4">
    <source>
        <dbReference type="ARBA" id="ARBA00023163"/>
    </source>
</evidence>
<comment type="similarity">
    <text evidence="6">Belongs to the AP2/ERF transcription factor family. AP2 subfamily.</text>
</comment>
<dbReference type="PRINTS" id="PR00367">
    <property type="entry name" value="ETHRSPELEMNT"/>
</dbReference>
<proteinExistence type="inferred from homology"/>
<dbReference type="FunFam" id="3.30.730.10:FF:000004">
    <property type="entry name" value="AP2-like ethylene-responsive transcription factor"/>
    <property type="match status" value="1"/>
</dbReference>
<evidence type="ECO:0000256" key="1">
    <source>
        <dbReference type="ARBA" id="ARBA00004123"/>
    </source>
</evidence>
<dbReference type="SMART" id="SM00380">
    <property type="entry name" value="AP2"/>
    <property type="match status" value="2"/>
</dbReference>
<accession>A0AAV8PNJ5</accession>
<keyword evidence="2" id="KW-0805">Transcription regulation</keyword>
<feature type="domain" description="AP2/ERF" evidence="7">
    <location>
        <begin position="245"/>
        <end position="302"/>
    </location>
</feature>
<comment type="caution">
    <text evidence="8">The sequence shown here is derived from an EMBL/GenBank/DDBJ whole genome shotgun (WGS) entry which is preliminary data.</text>
</comment>
<dbReference type="SUPFAM" id="SSF54171">
    <property type="entry name" value="DNA-binding domain"/>
    <property type="match status" value="2"/>
</dbReference>
<evidence type="ECO:0000256" key="2">
    <source>
        <dbReference type="ARBA" id="ARBA00023015"/>
    </source>
</evidence>
<keyword evidence="4" id="KW-0804">Transcription</keyword>
<dbReference type="GO" id="GO:0003700">
    <property type="term" value="F:DNA-binding transcription factor activity"/>
    <property type="evidence" value="ECO:0007669"/>
    <property type="project" value="InterPro"/>
</dbReference>
<evidence type="ECO:0000256" key="5">
    <source>
        <dbReference type="ARBA" id="ARBA00023242"/>
    </source>
</evidence>
<evidence type="ECO:0000313" key="9">
    <source>
        <dbReference type="Proteomes" id="UP001222027"/>
    </source>
</evidence>
<dbReference type="PANTHER" id="PTHR32467:SF118">
    <property type="entry name" value="ETHYLENE-RESPONSIVE TRANSCRIPTION FACTOR RAP2-7"/>
    <property type="match status" value="1"/>
</dbReference>
<dbReference type="EMBL" id="JAQQAF010000009">
    <property type="protein sequence ID" value="KAJ8458228.1"/>
    <property type="molecule type" value="Genomic_DNA"/>
</dbReference>
<keyword evidence="5" id="KW-0539">Nucleus</keyword>
<name>A0AAV8PNJ5_ENSVE</name>